<dbReference type="EMBL" id="MPLS01000015">
    <property type="protein sequence ID" value="ORI97768.1"/>
    <property type="molecule type" value="Genomic_DNA"/>
</dbReference>
<accession>A0A1X0VDI9</accession>
<comment type="similarity">
    <text evidence="2 8">Belongs to the PHP hydrolase family. HisK subfamily.</text>
</comment>
<organism evidence="10 11">
    <name type="scientific">Leuconostoc pseudomesenteroides</name>
    <dbReference type="NCBI Taxonomy" id="33968"/>
    <lineage>
        <taxon>Bacteria</taxon>
        <taxon>Bacillati</taxon>
        <taxon>Bacillota</taxon>
        <taxon>Bacilli</taxon>
        <taxon>Lactobacillales</taxon>
        <taxon>Lactobacillaceae</taxon>
        <taxon>Leuconostoc</taxon>
    </lineage>
</organism>
<dbReference type="AlphaFoldDB" id="A0A1X0VDI9"/>
<keyword evidence="5 8" id="KW-0378">Hydrolase</keyword>
<evidence type="ECO:0000313" key="11">
    <source>
        <dbReference type="Proteomes" id="UP000192288"/>
    </source>
</evidence>
<proteinExistence type="inferred from homology"/>
<dbReference type="CDD" id="cd12110">
    <property type="entry name" value="PHP_HisPPase_Hisj_like"/>
    <property type="match status" value="1"/>
</dbReference>
<protein>
    <recommendedName>
        <fullName evidence="3 8">Histidinol-phosphatase</fullName>
        <shortName evidence="8">HolPase</shortName>
        <ecNumber evidence="3 8">3.1.3.15</ecNumber>
    </recommendedName>
</protein>
<evidence type="ECO:0000256" key="1">
    <source>
        <dbReference type="ARBA" id="ARBA00004970"/>
    </source>
</evidence>
<dbReference type="SUPFAM" id="SSF89550">
    <property type="entry name" value="PHP domain-like"/>
    <property type="match status" value="1"/>
</dbReference>
<feature type="domain" description="PHP" evidence="9">
    <location>
        <begin position="6"/>
        <end position="219"/>
    </location>
</feature>
<dbReference type="STRING" id="33968.BMS77_01035"/>
<dbReference type="NCBIfam" id="TIGR01856">
    <property type="entry name" value="hisJ_fam"/>
    <property type="match status" value="1"/>
</dbReference>
<dbReference type="Gene3D" id="3.20.20.140">
    <property type="entry name" value="Metal-dependent hydrolases"/>
    <property type="match status" value="1"/>
</dbReference>
<dbReference type="InterPro" id="IPR004013">
    <property type="entry name" value="PHP_dom"/>
</dbReference>
<dbReference type="NCBIfam" id="NF005996">
    <property type="entry name" value="PRK08123.1"/>
    <property type="match status" value="1"/>
</dbReference>
<dbReference type="GO" id="GO:0000105">
    <property type="term" value="P:L-histidine biosynthetic process"/>
    <property type="evidence" value="ECO:0007669"/>
    <property type="project" value="UniProtKB-UniRule"/>
</dbReference>
<comment type="pathway">
    <text evidence="1 8">Amino-acid biosynthesis; L-histidine biosynthesis; L-histidine from 5-phospho-alpha-D-ribose 1-diphosphate: step 8/9.</text>
</comment>
<evidence type="ECO:0000313" key="10">
    <source>
        <dbReference type="EMBL" id="ORI97768.1"/>
    </source>
</evidence>
<keyword evidence="6 8" id="KW-0368">Histidine biosynthesis</keyword>
<dbReference type="Proteomes" id="UP000192288">
    <property type="component" value="Unassembled WGS sequence"/>
</dbReference>
<dbReference type="UniPathway" id="UPA00031">
    <property type="reaction ID" value="UER00013"/>
</dbReference>
<keyword evidence="4 8" id="KW-0028">Amino-acid biosynthesis</keyword>
<dbReference type="GO" id="GO:0005737">
    <property type="term" value="C:cytoplasm"/>
    <property type="evidence" value="ECO:0007669"/>
    <property type="project" value="TreeGrafter"/>
</dbReference>
<evidence type="ECO:0000256" key="8">
    <source>
        <dbReference type="RuleBase" id="RU366003"/>
    </source>
</evidence>
<dbReference type="InterPro" id="IPR010140">
    <property type="entry name" value="Histidinol_P_phosphatase_HisJ"/>
</dbReference>
<dbReference type="EC" id="3.1.3.15" evidence="3 8"/>
<evidence type="ECO:0000256" key="5">
    <source>
        <dbReference type="ARBA" id="ARBA00022801"/>
    </source>
</evidence>
<evidence type="ECO:0000256" key="6">
    <source>
        <dbReference type="ARBA" id="ARBA00023102"/>
    </source>
</evidence>
<dbReference type="PANTHER" id="PTHR21039">
    <property type="entry name" value="HISTIDINOL PHOSPHATASE-RELATED"/>
    <property type="match status" value="1"/>
</dbReference>
<evidence type="ECO:0000256" key="4">
    <source>
        <dbReference type="ARBA" id="ARBA00022605"/>
    </source>
</evidence>
<sequence>MLKKDGHTHIPNLIDHKNNDNLDDLIERAISLGFKEYTIAAMAPLPDESNVNRSQLGLTSDDLTTYKLAVDRVADKYQNQILIKRAFEINYFSDYENQMRRFLRSQAEWVDEVILSVHFMPDDMGILRRIDDNVDTISRYFAETLTTPQVFYQRYFALMAQSVEAIIGVNKPIRIADFGIIKRFQQTLNLPDFDDSIYKQIGDIFQMMATRDYQLEINAAGFNDVGYGDTYPALDVAASAFDMGIDVVYSSHAQSVSEVGQFFNEIEEVIK</sequence>
<gene>
    <name evidence="10" type="ORF">BMR96_05490</name>
</gene>
<reference evidence="10 11" key="1">
    <citation type="journal article" date="2017" name="Front. Microbiol.">
        <title>Genomic Characterization of Dairy Associated Leuconostoc Species and Diversity of Leuconostocs in Undefined Mixed Mesophilic Starter Cultures.</title>
        <authorList>
            <person name="Frantzen C.A."/>
            <person name="Kot W."/>
            <person name="Pedersen T.B."/>
            <person name="Ardo Y.M."/>
            <person name="Broadbent J.R."/>
            <person name="Neve H."/>
            <person name="Hansen L.H."/>
            <person name="Dal Bello F."/>
            <person name="Ostlie H.M."/>
            <person name="Kleppen H.P."/>
            <person name="Vogensen F.K."/>
            <person name="Holo H."/>
        </authorList>
    </citation>
    <scope>NUCLEOTIDE SEQUENCE [LARGE SCALE GENOMIC DNA]</scope>
    <source>
        <strain evidence="10 11">LMGCF08</strain>
    </source>
</reference>
<evidence type="ECO:0000259" key="9">
    <source>
        <dbReference type="Pfam" id="PF02811"/>
    </source>
</evidence>
<evidence type="ECO:0000256" key="7">
    <source>
        <dbReference type="ARBA" id="ARBA00049158"/>
    </source>
</evidence>
<comment type="caution">
    <text evidence="10">The sequence shown here is derived from an EMBL/GenBank/DDBJ whole genome shotgun (WGS) entry which is preliminary data.</text>
</comment>
<evidence type="ECO:0000256" key="3">
    <source>
        <dbReference type="ARBA" id="ARBA00013085"/>
    </source>
</evidence>
<dbReference type="eggNOG" id="COG1387">
    <property type="taxonomic scope" value="Bacteria"/>
</dbReference>
<evidence type="ECO:0000256" key="2">
    <source>
        <dbReference type="ARBA" id="ARBA00009152"/>
    </source>
</evidence>
<dbReference type="PANTHER" id="PTHR21039:SF0">
    <property type="entry name" value="HISTIDINOL-PHOSPHATASE"/>
    <property type="match status" value="1"/>
</dbReference>
<dbReference type="GO" id="GO:0004401">
    <property type="term" value="F:histidinol-phosphatase activity"/>
    <property type="evidence" value="ECO:0007669"/>
    <property type="project" value="UniProtKB-UniRule"/>
</dbReference>
<dbReference type="RefSeq" id="WP_004911106.1">
    <property type="nucleotide sequence ID" value="NZ_MPLS01000015.1"/>
</dbReference>
<comment type="catalytic activity">
    <reaction evidence="7 8">
        <text>L-histidinol phosphate + H2O = L-histidinol + phosphate</text>
        <dbReference type="Rhea" id="RHEA:14465"/>
        <dbReference type="ChEBI" id="CHEBI:15377"/>
        <dbReference type="ChEBI" id="CHEBI:43474"/>
        <dbReference type="ChEBI" id="CHEBI:57699"/>
        <dbReference type="ChEBI" id="CHEBI:57980"/>
        <dbReference type="EC" id="3.1.3.15"/>
    </reaction>
</comment>
<name>A0A1X0VDI9_LEUPS</name>
<dbReference type="InterPro" id="IPR016195">
    <property type="entry name" value="Pol/histidinol_Pase-like"/>
</dbReference>
<dbReference type="Pfam" id="PF02811">
    <property type="entry name" value="PHP"/>
    <property type="match status" value="1"/>
</dbReference>